<proteinExistence type="predicted"/>
<reference evidence="2" key="1">
    <citation type="submission" date="2021-01" db="EMBL/GenBank/DDBJ databases">
        <authorList>
            <person name="Corre E."/>
            <person name="Pelletier E."/>
            <person name="Niang G."/>
            <person name="Scheremetjew M."/>
            <person name="Finn R."/>
            <person name="Kale V."/>
            <person name="Holt S."/>
            <person name="Cochrane G."/>
            <person name="Meng A."/>
            <person name="Brown T."/>
            <person name="Cohen L."/>
        </authorList>
    </citation>
    <scope>NUCLEOTIDE SEQUENCE</scope>
    <source>
        <strain evidence="2">Pbaha01</strain>
    </source>
</reference>
<evidence type="ECO:0000256" key="1">
    <source>
        <dbReference type="SAM" id="Coils"/>
    </source>
</evidence>
<gene>
    <name evidence="2" type="ORF">PBAH0796_LOCUS348</name>
</gene>
<dbReference type="EMBL" id="HBEG01000681">
    <property type="protein sequence ID" value="CAD8344610.1"/>
    <property type="molecule type" value="Transcribed_RNA"/>
</dbReference>
<organism evidence="2">
    <name type="scientific">Pyrodinium bahamense</name>
    <dbReference type="NCBI Taxonomy" id="73915"/>
    <lineage>
        <taxon>Eukaryota</taxon>
        <taxon>Sar</taxon>
        <taxon>Alveolata</taxon>
        <taxon>Dinophyceae</taxon>
        <taxon>Gonyaulacales</taxon>
        <taxon>Pyrocystaceae</taxon>
        <taxon>Pyrodinium</taxon>
    </lineage>
</organism>
<sequence>MVSAATLDHSHIWRSGMTAHSHGAGFPALGHAGRILGPLASSSSMKLQWSAYGDLTRKARPLQLNLQGSFLDHPGSRQQPTAEEEYQAQLAEWERQKAVLKQQIQMEDQKYNQERGVEATNVAQEKMLDANVGGSAVLTEEQEQLMRDVQGAQVGQEEAIGGEEEAVAEKLRLMRELEKLNSPELMGFRPRIPMVSAEDEPPVTPANELRIKLPPSLKIAQVLQRAQPFGPVIDMHPAKTLPHLALPDEGGTIENQMPPLLVFVPGADPASALNASHQRSPLGSDFL</sequence>
<keyword evidence="1" id="KW-0175">Coiled coil</keyword>
<protein>
    <submittedName>
        <fullName evidence="2">Uncharacterized protein</fullName>
    </submittedName>
</protein>
<dbReference type="AlphaFoldDB" id="A0A7S0F7W8"/>
<evidence type="ECO:0000313" key="2">
    <source>
        <dbReference type="EMBL" id="CAD8344610.1"/>
    </source>
</evidence>
<name>A0A7S0F7W8_9DINO</name>
<feature type="coiled-coil region" evidence="1">
    <location>
        <begin position="83"/>
        <end position="110"/>
    </location>
</feature>
<accession>A0A7S0F7W8</accession>